<name>A0AAX4JFE1_9MICR</name>
<dbReference type="GeneID" id="90542548"/>
<feature type="region of interest" description="Disordered" evidence="1">
    <location>
        <begin position="16"/>
        <end position="382"/>
    </location>
</feature>
<feature type="chain" id="PRO_5043590091" evidence="3">
    <location>
        <begin position="21"/>
        <end position="413"/>
    </location>
</feature>
<gene>
    <name evidence="4" type="ORF">VNE69_10066</name>
</gene>
<feature type="compositionally biased region" description="Basic and acidic residues" evidence="1">
    <location>
        <begin position="320"/>
        <end position="342"/>
    </location>
</feature>
<feature type="signal peptide" evidence="3">
    <location>
        <begin position="1"/>
        <end position="20"/>
    </location>
</feature>
<feature type="compositionally biased region" description="Polar residues" evidence="1">
    <location>
        <begin position="200"/>
        <end position="227"/>
    </location>
</feature>
<feature type="compositionally biased region" description="Polar residues" evidence="1">
    <location>
        <begin position="110"/>
        <end position="140"/>
    </location>
</feature>
<dbReference type="AlphaFoldDB" id="A0AAX4JFE1"/>
<proteinExistence type="predicted"/>
<evidence type="ECO:0000313" key="5">
    <source>
        <dbReference type="Proteomes" id="UP001334084"/>
    </source>
</evidence>
<sequence length="413" mass="43942">MNILFLLSLSLASKTARRQAKKEAAGKRSKSIKTVAPSKDKQLTTGSSVNPSTDLPDITSDNKPKEEQQKKETRNSAQRGPVSNSEVKAEDAVKDKIFVIDQNGKIYSEKVSNTPKNIENQPTGDQSAGNVNVEKQSTANEKPVGTNVPGVKELGEQTEFSQSVTAPDSSTNKEQGETKQTSSGAINQAADNAKKEEVSGSESSQNVTAPDSSTNKEQGENNQTSSGAIDKAADNAKKEEVSGSEFSSKNDASNPAVGNADKDKPITTCGRTTQEDPTEEIKGSNSDVTEKELKDATVEAVNPDNGLQETKSLDVSTISDKNKSSESNADEKNLTSKNEENKSLSPSANGGPIPPINDGGPNPPKKNPEPSKNDDNKQPSKGDDGYTNMIIWGLLALGFVNSVMLITIYVKIK</sequence>
<dbReference type="EMBL" id="CP142735">
    <property type="protein sequence ID" value="WUR04715.1"/>
    <property type="molecule type" value="Genomic_DNA"/>
</dbReference>
<keyword evidence="3" id="KW-0732">Signal</keyword>
<protein>
    <submittedName>
        <fullName evidence="4">SP-containing protein</fullName>
    </submittedName>
</protein>
<keyword evidence="2" id="KW-1133">Transmembrane helix</keyword>
<keyword evidence="5" id="KW-1185">Reference proteome</keyword>
<keyword evidence="2" id="KW-0472">Membrane</keyword>
<keyword evidence="2" id="KW-0812">Transmembrane</keyword>
<feature type="compositionally biased region" description="Polar residues" evidence="1">
    <location>
        <begin position="75"/>
        <end position="86"/>
    </location>
</feature>
<dbReference type="RefSeq" id="XP_065330860.1">
    <property type="nucleotide sequence ID" value="XM_065474788.1"/>
</dbReference>
<evidence type="ECO:0000256" key="3">
    <source>
        <dbReference type="SAM" id="SignalP"/>
    </source>
</evidence>
<evidence type="ECO:0000313" key="4">
    <source>
        <dbReference type="EMBL" id="WUR04715.1"/>
    </source>
</evidence>
<organism evidence="4 5">
    <name type="scientific">Vairimorpha necatrix</name>
    <dbReference type="NCBI Taxonomy" id="6039"/>
    <lineage>
        <taxon>Eukaryota</taxon>
        <taxon>Fungi</taxon>
        <taxon>Fungi incertae sedis</taxon>
        <taxon>Microsporidia</taxon>
        <taxon>Nosematidae</taxon>
        <taxon>Vairimorpha</taxon>
    </lineage>
</organism>
<feature type="compositionally biased region" description="Basic and acidic residues" evidence="1">
    <location>
        <begin position="231"/>
        <end position="241"/>
    </location>
</feature>
<evidence type="ECO:0000256" key="2">
    <source>
        <dbReference type="SAM" id="Phobius"/>
    </source>
</evidence>
<reference evidence="4" key="1">
    <citation type="journal article" date="2024" name="BMC Genomics">
        <title>Functional annotation of a divergent genome using sequence and structure-based similarity.</title>
        <authorList>
            <person name="Svedberg D."/>
            <person name="Winiger R.R."/>
            <person name="Berg A."/>
            <person name="Sharma H."/>
            <person name="Tellgren-Roth C."/>
            <person name="Debrunner-Vossbrinck B.A."/>
            <person name="Vossbrinck C.R."/>
            <person name="Barandun J."/>
        </authorList>
    </citation>
    <scope>NUCLEOTIDE SEQUENCE</scope>
    <source>
        <strain evidence="4">Illinois isolate</strain>
    </source>
</reference>
<feature type="compositionally biased region" description="Basic and acidic residues" evidence="1">
    <location>
        <begin position="288"/>
        <end position="297"/>
    </location>
</feature>
<evidence type="ECO:0000256" key="1">
    <source>
        <dbReference type="SAM" id="MobiDB-lite"/>
    </source>
</evidence>
<feature type="compositionally biased region" description="Polar residues" evidence="1">
    <location>
        <begin position="158"/>
        <end position="190"/>
    </location>
</feature>
<feature type="compositionally biased region" description="Polar residues" evidence="1">
    <location>
        <begin position="43"/>
        <end position="53"/>
    </location>
</feature>
<feature type="compositionally biased region" description="Basic and acidic residues" evidence="1">
    <location>
        <begin position="366"/>
        <end position="382"/>
    </location>
</feature>
<feature type="transmembrane region" description="Helical" evidence="2">
    <location>
        <begin position="389"/>
        <end position="410"/>
    </location>
</feature>
<feature type="compositionally biased region" description="Polar residues" evidence="1">
    <location>
        <begin position="244"/>
        <end position="253"/>
    </location>
</feature>
<accession>A0AAX4JFE1</accession>
<feature type="compositionally biased region" description="Basic and acidic residues" evidence="1">
    <location>
        <begin position="60"/>
        <end position="74"/>
    </location>
</feature>
<feature type="compositionally biased region" description="Polar residues" evidence="1">
    <location>
        <begin position="305"/>
        <end position="319"/>
    </location>
</feature>
<feature type="compositionally biased region" description="Basic and acidic residues" evidence="1">
    <location>
        <begin position="87"/>
        <end position="98"/>
    </location>
</feature>
<dbReference type="KEGG" id="vnx:VNE69_10066"/>
<dbReference type="Proteomes" id="UP001334084">
    <property type="component" value="Chromosome 10"/>
</dbReference>